<evidence type="ECO:0000313" key="1">
    <source>
        <dbReference type="EMBL" id="VUZ56396.1"/>
    </source>
</evidence>
<accession>A0A564ZAD0</accession>
<reference evidence="1 2" key="1">
    <citation type="submission" date="2019-07" db="EMBL/GenBank/DDBJ databases">
        <authorList>
            <person name="Jastrzebski P J."/>
            <person name="Paukszto L."/>
            <person name="Jastrzebski P J."/>
        </authorList>
    </citation>
    <scope>NUCLEOTIDE SEQUENCE [LARGE SCALE GENOMIC DNA]</scope>
    <source>
        <strain evidence="1 2">WMS-il1</strain>
    </source>
</reference>
<dbReference type="Proteomes" id="UP000321570">
    <property type="component" value="Unassembled WGS sequence"/>
</dbReference>
<dbReference type="EMBL" id="CABIJS010000703">
    <property type="protein sequence ID" value="VUZ56396.1"/>
    <property type="molecule type" value="Genomic_DNA"/>
</dbReference>
<sequence>MEEVFGQDFSFFNVYLNCLKLAIEQDEDLYDFARVVNFHCDRFRSSTLTEEQFRCLIFISGLQTKPCLPLRTRLFKLMEENPNPKLRETVRE</sequence>
<name>A0A564ZAD0_HYMDI</name>
<gene>
    <name evidence="1" type="ORF">WMSIL1_LOCUS14041</name>
</gene>
<dbReference type="AlphaFoldDB" id="A0A564ZAD0"/>
<keyword evidence="2" id="KW-1185">Reference proteome</keyword>
<proteinExistence type="predicted"/>
<evidence type="ECO:0000313" key="2">
    <source>
        <dbReference type="Proteomes" id="UP000321570"/>
    </source>
</evidence>
<protein>
    <submittedName>
        <fullName evidence="1">Uncharacterized protein</fullName>
    </submittedName>
</protein>
<organism evidence="1 2">
    <name type="scientific">Hymenolepis diminuta</name>
    <name type="common">Rat tapeworm</name>
    <dbReference type="NCBI Taxonomy" id="6216"/>
    <lineage>
        <taxon>Eukaryota</taxon>
        <taxon>Metazoa</taxon>
        <taxon>Spiralia</taxon>
        <taxon>Lophotrochozoa</taxon>
        <taxon>Platyhelminthes</taxon>
        <taxon>Cestoda</taxon>
        <taxon>Eucestoda</taxon>
        <taxon>Cyclophyllidea</taxon>
        <taxon>Hymenolepididae</taxon>
        <taxon>Hymenolepis</taxon>
    </lineage>
</organism>